<evidence type="ECO:0000259" key="9">
    <source>
        <dbReference type="PROSITE" id="PS50929"/>
    </source>
</evidence>
<dbReference type="GO" id="GO:0042883">
    <property type="term" value="P:cysteine transport"/>
    <property type="evidence" value="ECO:0007669"/>
    <property type="project" value="InterPro"/>
</dbReference>
<comment type="caution">
    <text evidence="10">The sequence shown here is derived from an EMBL/GenBank/DDBJ whole genome shotgun (WGS) entry which is preliminary data.</text>
</comment>
<dbReference type="Pfam" id="PF00664">
    <property type="entry name" value="ABC_membrane"/>
    <property type="match status" value="1"/>
</dbReference>
<dbReference type="CDD" id="cd18584">
    <property type="entry name" value="ABC_6TM_AarD_CydD"/>
    <property type="match status" value="1"/>
</dbReference>
<evidence type="ECO:0000256" key="4">
    <source>
        <dbReference type="ARBA" id="ARBA00022840"/>
    </source>
</evidence>
<dbReference type="Gene3D" id="3.40.50.300">
    <property type="entry name" value="P-loop containing nucleotide triphosphate hydrolases"/>
    <property type="match status" value="1"/>
</dbReference>
<dbReference type="RefSeq" id="WP_120325547.1">
    <property type="nucleotide sequence ID" value="NZ_RAPF01000008.1"/>
</dbReference>
<evidence type="ECO:0000256" key="3">
    <source>
        <dbReference type="ARBA" id="ARBA00022741"/>
    </source>
</evidence>
<gene>
    <name evidence="10" type="primary">cydD</name>
    <name evidence="10" type="ORF">D6851_14100</name>
</gene>
<dbReference type="InterPro" id="IPR003439">
    <property type="entry name" value="ABC_transporter-like_ATP-bd"/>
</dbReference>
<dbReference type="PROSITE" id="PS50929">
    <property type="entry name" value="ABC_TM1F"/>
    <property type="match status" value="1"/>
</dbReference>
<evidence type="ECO:0000259" key="8">
    <source>
        <dbReference type="PROSITE" id="PS50893"/>
    </source>
</evidence>
<dbReference type="InterPro" id="IPR039421">
    <property type="entry name" value="Type_1_exporter"/>
</dbReference>
<dbReference type="SUPFAM" id="SSF90123">
    <property type="entry name" value="ABC transporter transmembrane region"/>
    <property type="match status" value="1"/>
</dbReference>
<dbReference type="AlphaFoldDB" id="A0A420EE43"/>
<feature type="domain" description="ABC transmembrane type-1" evidence="9">
    <location>
        <begin position="25"/>
        <end position="308"/>
    </location>
</feature>
<dbReference type="InterPro" id="IPR036640">
    <property type="entry name" value="ABC1_TM_sf"/>
</dbReference>
<keyword evidence="2 7" id="KW-0812">Transmembrane</keyword>
<evidence type="ECO:0000256" key="5">
    <source>
        <dbReference type="ARBA" id="ARBA00022989"/>
    </source>
</evidence>
<dbReference type="Pfam" id="PF00005">
    <property type="entry name" value="ABC_tran"/>
    <property type="match status" value="1"/>
</dbReference>
<evidence type="ECO:0000256" key="1">
    <source>
        <dbReference type="ARBA" id="ARBA00004651"/>
    </source>
</evidence>
<evidence type="ECO:0000313" key="10">
    <source>
        <dbReference type="EMBL" id="RKF18926.1"/>
    </source>
</evidence>
<feature type="transmembrane region" description="Helical" evidence="7">
    <location>
        <begin position="138"/>
        <end position="157"/>
    </location>
</feature>
<dbReference type="PROSITE" id="PS50893">
    <property type="entry name" value="ABC_TRANSPORTER_2"/>
    <property type="match status" value="1"/>
</dbReference>
<keyword evidence="4" id="KW-0067">ATP-binding</keyword>
<dbReference type="InterPro" id="IPR014216">
    <property type="entry name" value="ABC_transptr_CydD"/>
</dbReference>
<keyword evidence="6 7" id="KW-0472">Membrane</keyword>
<dbReference type="GO" id="GO:0140359">
    <property type="term" value="F:ABC-type transporter activity"/>
    <property type="evidence" value="ECO:0007669"/>
    <property type="project" value="InterPro"/>
</dbReference>
<dbReference type="OrthoDB" id="5288404at2"/>
<dbReference type="EMBL" id="RAPF01000008">
    <property type="protein sequence ID" value="RKF18926.1"/>
    <property type="molecule type" value="Genomic_DNA"/>
</dbReference>
<evidence type="ECO:0000256" key="2">
    <source>
        <dbReference type="ARBA" id="ARBA00022692"/>
    </source>
</evidence>
<feature type="transmembrane region" description="Helical" evidence="7">
    <location>
        <begin position="30"/>
        <end position="51"/>
    </location>
</feature>
<accession>A0A420EE43</accession>
<dbReference type="Proteomes" id="UP000284395">
    <property type="component" value="Unassembled WGS sequence"/>
</dbReference>
<dbReference type="GO" id="GO:0034040">
    <property type="term" value="F:ATPase-coupled lipid transmembrane transporter activity"/>
    <property type="evidence" value="ECO:0007669"/>
    <property type="project" value="TreeGrafter"/>
</dbReference>
<dbReference type="InterPro" id="IPR027417">
    <property type="entry name" value="P-loop_NTPase"/>
</dbReference>
<dbReference type="PANTHER" id="PTHR24221:SF261">
    <property type="entry name" value="GLUTATHIONE_L-CYSTEINE TRANSPORT SYSTEM ATP-BINDING_PERMEASE PROTEIN CYDD"/>
    <property type="match status" value="1"/>
</dbReference>
<protein>
    <submittedName>
        <fullName evidence="10">Thiol reductant ABC exporter subunit CydD</fullName>
    </submittedName>
</protein>
<feature type="transmembrane region" description="Helical" evidence="7">
    <location>
        <begin position="57"/>
        <end position="79"/>
    </location>
</feature>
<feature type="domain" description="ABC transporter" evidence="8">
    <location>
        <begin position="341"/>
        <end position="555"/>
    </location>
</feature>
<feature type="transmembrane region" description="Helical" evidence="7">
    <location>
        <begin position="238"/>
        <end position="263"/>
    </location>
</feature>
<dbReference type="SUPFAM" id="SSF52540">
    <property type="entry name" value="P-loop containing nucleoside triphosphate hydrolases"/>
    <property type="match status" value="1"/>
</dbReference>
<dbReference type="SMART" id="SM00382">
    <property type="entry name" value="AAA"/>
    <property type="match status" value="1"/>
</dbReference>
<feature type="transmembrane region" description="Helical" evidence="7">
    <location>
        <begin position="163"/>
        <end position="181"/>
    </location>
</feature>
<evidence type="ECO:0000256" key="6">
    <source>
        <dbReference type="ARBA" id="ARBA00023136"/>
    </source>
</evidence>
<name>A0A420EE43_9SPHN</name>
<dbReference type="GO" id="GO:0005886">
    <property type="term" value="C:plasma membrane"/>
    <property type="evidence" value="ECO:0007669"/>
    <property type="project" value="UniProtKB-SubCell"/>
</dbReference>
<dbReference type="NCBIfam" id="TIGR02857">
    <property type="entry name" value="CydD"/>
    <property type="match status" value="1"/>
</dbReference>
<dbReference type="InterPro" id="IPR017871">
    <property type="entry name" value="ABC_transporter-like_CS"/>
</dbReference>
<sequence length="555" mass="57605">MSTGRIDPIVARKLLKPVAGRPSKGATIGLLSDSCGAILFAAGLAWTVSALTKGESVWPWLLLMAASGVVRGLSSALALRAGANDARRVKSTLRGRVLSTALARLPGGARTGGGWITAIIDEVEALDGHVTRFLPARFAATAAPLLVLAAAACASLFATLILLGTLIPFVIAMALAGGAAADQSRKQFDALARLSDLFADRLRALPVIIAFDAGDREAGRIGEAAAEVARRTMKVLRVAFLSSASLEFFAALSVALVAVYAGFNLLGLFPLPVPETLTLAEGMFVLALAPEFYAPLRRLAAAYHDRQAAETAITRLEPLLTPVERSAPPAQAAATQAAPAVVLENLTIRHEESDHDAIAGFDLTVGSGEAVALVGPSGSGKSSILHALIGLAPRQGTIRLDGTALDPQADLSSLAGWCGQSTLMLPGTVAENIALARPDASREEVEAIAEKVGLAPMLARRGGLHMAIDPRGSGLSGGERRRLALARALLKEAPILLLDEPTAHLDPDSEAAIIALLRETLPGHTAIIATHSPALAAICPRRIDLQARTLQGARP</sequence>
<dbReference type="PROSITE" id="PS00211">
    <property type="entry name" value="ABC_TRANSPORTER_1"/>
    <property type="match status" value="1"/>
</dbReference>
<dbReference type="GO" id="GO:0005524">
    <property type="term" value="F:ATP binding"/>
    <property type="evidence" value="ECO:0007669"/>
    <property type="project" value="UniProtKB-KW"/>
</dbReference>
<dbReference type="GO" id="GO:0016887">
    <property type="term" value="F:ATP hydrolysis activity"/>
    <property type="evidence" value="ECO:0007669"/>
    <property type="project" value="InterPro"/>
</dbReference>
<reference evidence="10 11" key="1">
    <citation type="submission" date="2018-09" db="EMBL/GenBank/DDBJ databases">
        <title>Altererythrobacter spongiae sp. nov., isolated from a marine sponge.</title>
        <authorList>
            <person name="Zhuang L."/>
            <person name="Luo L."/>
        </authorList>
    </citation>
    <scope>NUCLEOTIDE SEQUENCE [LARGE SCALE GENOMIC DNA]</scope>
    <source>
        <strain evidence="10 11">HN-Y73</strain>
    </source>
</reference>
<dbReference type="InterPro" id="IPR003593">
    <property type="entry name" value="AAA+_ATPase"/>
</dbReference>
<evidence type="ECO:0000256" key="7">
    <source>
        <dbReference type="SAM" id="Phobius"/>
    </source>
</evidence>
<comment type="subcellular location">
    <subcellularLocation>
        <location evidence="1">Cell membrane</location>
        <topology evidence="1">Multi-pass membrane protein</topology>
    </subcellularLocation>
</comment>
<keyword evidence="11" id="KW-1185">Reference proteome</keyword>
<keyword evidence="5 7" id="KW-1133">Transmembrane helix</keyword>
<evidence type="ECO:0000313" key="11">
    <source>
        <dbReference type="Proteomes" id="UP000284395"/>
    </source>
</evidence>
<dbReference type="PANTHER" id="PTHR24221">
    <property type="entry name" value="ATP-BINDING CASSETTE SUB-FAMILY B"/>
    <property type="match status" value="1"/>
</dbReference>
<organism evidence="10 11">
    <name type="scientific">Altericroceibacterium spongiae</name>
    <dbReference type="NCBI Taxonomy" id="2320269"/>
    <lineage>
        <taxon>Bacteria</taxon>
        <taxon>Pseudomonadati</taxon>
        <taxon>Pseudomonadota</taxon>
        <taxon>Alphaproteobacteria</taxon>
        <taxon>Sphingomonadales</taxon>
        <taxon>Erythrobacteraceae</taxon>
        <taxon>Altericroceibacterium</taxon>
    </lineage>
</organism>
<keyword evidence="3" id="KW-0547">Nucleotide-binding</keyword>
<dbReference type="Gene3D" id="1.20.1560.10">
    <property type="entry name" value="ABC transporter type 1, transmembrane domain"/>
    <property type="match status" value="1"/>
</dbReference>
<proteinExistence type="predicted"/>
<dbReference type="InterPro" id="IPR011527">
    <property type="entry name" value="ABC1_TM_dom"/>
</dbReference>